<dbReference type="GO" id="GO:0000160">
    <property type="term" value="P:phosphorelay signal transduction system"/>
    <property type="evidence" value="ECO:0007669"/>
    <property type="project" value="InterPro"/>
</dbReference>
<dbReference type="PROSITE" id="PS50110">
    <property type="entry name" value="RESPONSE_REGULATORY"/>
    <property type="match status" value="1"/>
</dbReference>
<evidence type="ECO:0000256" key="1">
    <source>
        <dbReference type="ARBA" id="ARBA00023125"/>
    </source>
</evidence>
<dbReference type="Proteomes" id="UP000197024">
    <property type="component" value="Chromosome"/>
</dbReference>
<dbReference type="GO" id="GO:0003677">
    <property type="term" value="F:DNA binding"/>
    <property type="evidence" value="ECO:0007669"/>
    <property type="project" value="UniProtKB-KW"/>
</dbReference>
<evidence type="ECO:0000259" key="3">
    <source>
        <dbReference type="PROSITE" id="PS50110"/>
    </source>
</evidence>
<feature type="domain" description="Response regulatory" evidence="3">
    <location>
        <begin position="1"/>
        <end position="114"/>
    </location>
</feature>
<evidence type="ECO:0000313" key="4">
    <source>
        <dbReference type="EMBL" id="ASD27192.1"/>
    </source>
</evidence>
<proteinExistence type="predicted"/>
<name>A0A1Z3LYC3_BREDI</name>
<sequence length="216" mass="23763">MLLDLSDTGSAGLGEYLERSGFIVSETKSLEAICNDGRSLSDLFNLIVLVTCLPSPSALATLRRLNRKDAPPIFVVAVEGEALERVLMLEMGVEDLVGPEANAREILARLNRILDRKTETPRPSISEAAWTLRHAQRMLIAPSGQRIGLTGRDHELLIALSDHADGVLTDCDFHPGQMRTAISRLKRKALMDAQIVLPIENVWGRGYRFDAPLVQA</sequence>
<dbReference type="InterPro" id="IPR016032">
    <property type="entry name" value="Sig_transdc_resp-reg_C-effctor"/>
</dbReference>
<dbReference type="Gene3D" id="1.10.10.10">
    <property type="entry name" value="Winged helix-like DNA-binding domain superfamily/Winged helix DNA-binding domain"/>
    <property type="match status" value="1"/>
</dbReference>
<dbReference type="InterPro" id="IPR001789">
    <property type="entry name" value="Sig_transdc_resp-reg_receiver"/>
</dbReference>
<keyword evidence="1" id="KW-0238">DNA-binding</keyword>
<dbReference type="Gene3D" id="3.40.50.2300">
    <property type="match status" value="1"/>
</dbReference>
<dbReference type="RefSeq" id="WP_088410941.1">
    <property type="nucleotide sequence ID" value="NZ_CP021995.1"/>
</dbReference>
<evidence type="ECO:0000256" key="2">
    <source>
        <dbReference type="PROSITE-ProRule" id="PRU00169"/>
    </source>
</evidence>
<accession>A0A1Z3LYC3</accession>
<dbReference type="EMBL" id="CP021995">
    <property type="protein sequence ID" value="ASD27192.1"/>
    <property type="molecule type" value="Genomic_DNA"/>
</dbReference>
<dbReference type="GO" id="GO:0006355">
    <property type="term" value="P:regulation of DNA-templated transcription"/>
    <property type="evidence" value="ECO:0007669"/>
    <property type="project" value="InterPro"/>
</dbReference>
<comment type="caution">
    <text evidence="2">Lacks conserved residue(s) required for the propagation of feature annotation.</text>
</comment>
<dbReference type="InterPro" id="IPR036388">
    <property type="entry name" value="WH-like_DNA-bd_sf"/>
</dbReference>
<gene>
    <name evidence="4" type="ORF">CD943_10025</name>
</gene>
<reference evidence="4 5" key="1">
    <citation type="submission" date="2017-06" db="EMBL/GenBank/DDBJ databases">
        <title>Biodegradation of gentamicin by bacterial consortia AMQD4 in synthetic medium and raw gentamicin sewage.</title>
        <authorList>
            <person name="Chang H."/>
            <person name="Feng Y."/>
            <person name="Li Z."/>
            <person name="Xue J."/>
            <person name="Cheng D."/>
        </authorList>
    </citation>
    <scope>NUCLEOTIDE SEQUENCE [LARGE SCALE GENOMIC DNA]</scope>
    <source>
        <strain evidence="4 5">BZC3</strain>
    </source>
</reference>
<dbReference type="AlphaFoldDB" id="A0A1Z3LYC3"/>
<protein>
    <recommendedName>
        <fullName evidence="3">Response regulatory domain-containing protein</fullName>
    </recommendedName>
</protein>
<dbReference type="SUPFAM" id="SSF46894">
    <property type="entry name" value="C-terminal effector domain of the bipartite response regulators"/>
    <property type="match status" value="1"/>
</dbReference>
<dbReference type="InterPro" id="IPR011006">
    <property type="entry name" value="CheY-like_superfamily"/>
</dbReference>
<reference evidence="4 5" key="2">
    <citation type="submission" date="2017-06" db="EMBL/GenBank/DDBJ databases">
        <authorList>
            <person name="Kim H.J."/>
            <person name="Triplett B.A."/>
        </authorList>
    </citation>
    <scope>NUCLEOTIDE SEQUENCE [LARGE SCALE GENOMIC DNA]</scope>
    <source>
        <strain evidence="4 5">BZC3</strain>
    </source>
</reference>
<organism evidence="4 5">
    <name type="scientific">Brevundimonas diminuta</name>
    <name type="common">Pseudomonas diminuta</name>
    <dbReference type="NCBI Taxonomy" id="293"/>
    <lineage>
        <taxon>Bacteria</taxon>
        <taxon>Pseudomonadati</taxon>
        <taxon>Pseudomonadota</taxon>
        <taxon>Alphaproteobacteria</taxon>
        <taxon>Caulobacterales</taxon>
        <taxon>Caulobacteraceae</taxon>
        <taxon>Brevundimonas</taxon>
    </lineage>
</organism>
<dbReference type="SUPFAM" id="SSF52172">
    <property type="entry name" value="CheY-like"/>
    <property type="match status" value="1"/>
</dbReference>
<evidence type="ECO:0000313" key="5">
    <source>
        <dbReference type="Proteomes" id="UP000197024"/>
    </source>
</evidence>